<organism evidence="13 14">
    <name type="scientific">Mesorhabditis belari</name>
    <dbReference type="NCBI Taxonomy" id="2138241"/>
    <lineage>
        <taxon>Eukaryota</taxon>
        <taxon>Metazoa</taxon>
        <taxon>Ecdysozoa</taxon>
        <taxon>Nematoda</taxon>
        <taxon>Chromadorea</taxon>
        <taxon>Rhabditida</taxon>
        <taxon>Rhabditina</taxon>
        <taxon>Rhabditomorpha</taxon>
        <taxon>Rhabditoidea</taxon>
        <taxon>Rhabditidae</taxon>
        <taxon>Mesorhabditinae</taxon>
        <taxon>Mesorhabditis</taxon>
    </lineage>
</organism>
<dbReference type="PROSITE" id="PS00518">
    <property type="entry name" value="ZF_RING_1"/>
    <property type="match status" value="1"/>
</dbReference>
<dbReference type="SUPFAM" id="SSF57850">
    <property type="entry name" value="RING/U-box"/>
    <property type="match status" value="1"/>
</dbReference>
<evidence type="ECO:0000256" key="5">
    <source>
        <dbReference type="ARBA" id="ARBA00022771"/>
    </source>
</evidence>
<reference evidence="14" key="1">
    <citation type="submission" date="2024-02" db="UniProtKB">
        <authorList>
            <consortium name="WormBaseParasite"/>
        </authorList>
    </citation>
    <scope>IDENTIFICATION</scope>
</reference>
<keyword evidence="3" id="KW-0479">Metal-binding</keyword>
<dbReference type="Pfam" id="PF04855">
    <property type="entry name" value="SNF5"/>
    <property type="match status" value="1"/>
</dbReference>
<dbReference type="WBParaSite" id="MBELARI_LOCUS13682">
    <property type="protein sequence ID" value="MBELARI_LOCUS13682"/>
    <property type="gene ID" value="MBELARI_LOCUS13682"/>
</dbReference>
<evidence type="ECO:0000256" key="8">
    <source>
        <dbReference type="ARBA" id="ARBA00023163"/>
    </source>
</evidence>
<evidence type="ECO:0000256" key="3">
    <source>
        <dbReference type="ARBA" id="ARBA00022723"/>
    </source>
</evidence>
<dbReference type="PROSITE" id="PS50119">
    <property type="entry name" value="ZF_BBOX"/>
    <property type="match status" value="1"/>
</dbReference>
<evidence type="ECO:0000256" key="11">
    <source>
        <dbReference type="PROSITE-ProRule" id="PRU00504"/>
    </source>
</evidence>
<feature type="repeat" description="NHL" evidence="11">
    <location>
        <begin position="348"/>
        <end position="382"/>
    </location>
</feature>
<keyword evidence="8" id="KW-0804">Transcription</keyword>
<dbReference type="GO" id="GO:0000228">
    <property type="term" value="C:nuclear chromosome"/>
    <property type="evidence" value="ECO:0007669"/>
    <property type="project" value="InterPro"/>
</dbReference>
<proteinExistence type="inferred from homology"/>
<dbReference type="GO" id="GO:0008270">
    <property type="term" value="F:zinc ion binding"/>
    <property type="evidence" value="ECO:0007669"/>
    <property type="project" value="UniProtKB-KW"/>
</dbReference>
<dbReference type="InterPro" id="IPR001258">
    <property type="entry name" value="NHL_repeat"/>
</dbReference>
<evidence type="ECO:0000313" key="13">
    <source>
        <dbReference type="Proteomes" id="UP000887575"/>
    </source>
</evidence>
<evidence type="ECO:0000259" key="12">
    <source>
        <dbReference type="PROSITE" id="PS50119"/>
    </source>
</evidence>
<keyword evidence="13" id="KW-1185">Reference proteome</keyword>
<evidence type="ECO:0000256" key="7">
    <source>
        <dbReference type="ARBA" id="ARBA00023015"/>
    </source>
</evidence>
<feature type="domain" description="B box-type" evidence="12">
    <location>
        <begin position="225"/>
        <end position="270"/>
    </location>
</feature>
<dbReference type="GO" id="GO:0006338">
    <property type="term" value="P:chromatin remodeling"/>
    <property type="evidence" value="ECO:0007669"/>
    <property type="project" value="InterPro"/>
</dbReference>
<dbReference type="Pfam" id="PF00643">
    <property type="entry name" value="zf-B_box"/>
    <property type="match status" value="1"/>
</dbReference>
<keyword evidence="7" id="KW-0805">Transcription regulation</keyword>
<dbReference type="InterPro" id="IPR017907">
    <property type="entry name" value="Znf_RING_CS"/>
</dbReference>
<evidence type="ECO:0000313" key="14">
    <source>
        <dbReference type="WBParaSite" id="MBELARI_LOCUS13682"/>
    </source>
</evidence>
<dbReference type="PROSITE" id="PS51125">
    <property type="entry name" value="NHL"/>
    <property type="match status" value="1"/>
</dbReference>
<evidence type="ECO:0000256" key="6">
    <source>
        <dbReference type="ARBA" id="ARBA00022833"/>
    </source>
</evidence>
<dbReference type="PANTHER" id="PTHR10019">
    <property type="entry name" value="SNF5"/>
    <property type="match status" value="1"/>
</dbReference>
<dbReference type="Pfam" id="PF01436">
    <property type="entry name" value="NHL"/>
    <property type="match status" value="1"/>
</dbReference>
<keyword evidence="5 10" id="KW-0863">Zinc-finger</keyword>
<protein>
    <recommendedName>
        <fullName evidence="12">B box-type domain-containing protein</fullName>
    </recommendedName>
</protein>
<evidence type="ECO:0000256" key="1">
    <source>
        <dbReference type="ARBA" id="ARBA00004123"/>
    </source>
</evidence>
<keyword evidence="6" id="KW-0862">Zinc</keyword>
<dbReference type="InterPro" id="IPR011042">
    <property type="entry name" value="6-blade_b-propeller_TolB-like"/>
</dbReference>
<evidence type="ECO:0000256" key="4">
    <source>
        <dbReference type="ARBA" id="ARBA00022737"/>
    </source>
</evidence>
<keyword evidence="4" id="KW-0677">Repeat</keyword>
<sequence length="382" mass="42534">MCEDLDLPQSSFQPAIAAAIFQQIETSEEPVPIDSQTADQCAVLKLNINVGNQNLVDQFEWDMSEQSNNPEDFARVLCAELGLGGEFRATISYSIRLLLRKTSPWFYNSQQFNSVLNTPIVTSFDVACCGCSTQMVRGHGFQLSNCHHIYCNNCISLTIAKHGRYCTLCFATNMTYMRQLPTPGGTEDLTSYLSSRFPLNDGLMSKTSYHEPIRAPVFSPSKPAQKLRVCAGCHQGAAQYCDNCQESLCDDCVSAHQRVRFTRDHPIVRLPERGECIEKTAESQFLAVKLIQPDGSPLDLAITERSVAGLLLSFVPKLEGVSSHSIRSASWKKLQRNCGPGRTVSFWQKGSEDGELFRPWGICCDQKGRIIVADRSNNRIQV</sequence>
<evidence type="ECO:0000256" key="2">
    <source>
        <dbReference type="ARBA" id="ARBA00010239"/>
    </source>
</evidence>
<dbReference type="InterPro" id="IPR006939">
    <property type="entry name" value="SNF5"/>
</dbReference>
<evidence type="ECO:0000256" key="10">
    <source>
        <dbReference type="PROSITE-ProRule" id="PRU00024"/>
    </source>
</evidence>
<comment type="similarity">
    <text evidence="2">Belongs to the SNF5 family.</text>
</comment>
<dbReference type="Gene3D" id="2.120.10.30">
    <property type="entry name" value="TolB, C-terminal domain"/>
    <property type="match status" value="1"/>
</dbReference>
<accession>A0AAF3EI39</accession>
<dbReference type="Proteomes" id="UP000887575">
    <property type="component" value="Unassembled WGS sequence"/>
</dbReference>
<dbReference type="InterPro" id="IPR000315">
    <property type="entry name" value="Znf_B-box"/>
</dbReference>
<dbReference type="AlphaFoldDB" id="A0AAF3EI39"/>
<dbReference type="SMART" id="SM00336">
    <property type="entry name" value="BBOX"/>
    <property type="match status" value="1"/>
</dbReference>
<keyword evidence="9" id="KW-0539">Nucleus</keyword>
<evidence type="ECO:0000256" key="9">
    <source>
        <dbReference type="ARBA" id="ARBA00023242"/>
    </source>
</evidence>
<comment type="subcellular location">
    <subcellularLocation>
        <location evidence="1">Nucleus</location>
    </subcellularLocation>
</comment>
<name>A0AAF3EI39_9BILA</name>